<dbReference type="Proteomes" id="UP000663864">
    <property type="component" value="Unassembled WGS sequence"/>
</dbReference>
<comment type="caution">
    <text evidence="7">The sequence shown here is derived from an EMBL/GenBank/DDBJ whole genome shotgun (WGS) entry which is preliminary data.</text>
</comment>
<evidence type="ECO:0000313" key="8">
    <source>
        <dbReference type="EMBL" id="CAF3826747.1"/>
    </source>
</evidence>
<dbReference type="CDD" id="cd00051">
    <property type="entry name" value="EFh"/>
    <property type="match status" value="1"/>
</dbReference>
<dbReference type="Proteomes" id="UP000663823">
    <property type="component" value="Unassembled WGS sequence"/>
</dbReference>
<keyword evidence="1" id="KW-0479">Metal-binding</keyword>
<gene>
    <name evidence="10" type="ORF">FNK824_LOCUS21316</name>
    <name evidence="8" type="ORF">JBS370_LOCUS16802</name>
    <name evidence="9" type="ORF">OTI717_LOCUS20692</name>
    <name evidence="6" type="ORF">RFH988_LOCUS15964</name>
    <name evidence="5" type="ORF">SEV965_LOCUS5662</name>
    <name evidence="7" type="ORF">ZHD862_LOCUS26937</name>
</gene>
<evidence type="ECO:0000313" key="6">
    <source>
        <dbReference type="EMBL" id="CAF1035920.1"/>
    </source>
</evidence>
<organism evidence="7 11">
    <name type="scientific">Rotaria sordida</name>
    <dbReference type="NCBI Taxonomy" id="392033"/>
    <lineage>
        <taxon>Eukaryota</taxon>
        <taxon>Metazoa</taxon>
        <taxon>Spiralia</taxon>
        <taxon>Gnathifera</taxon>
        <taxon>Rotifera</taxon>
        <taxon>Eurotatoria</taxon>
        <taxon>Bdelloidea</taxon>
        <taxon>Philodinida</taxon>
        <taxon>Philodinidae</taxon>
        <taxon>Rotaria</taxon>
    </lineage>
</organism>
<keyword evidence="3" id="KW-0106">Calcium</keyword>
<evidence type="ECO:0000313" key="5">
    <source>
        <dbReference type="EMBL" id="CAF0901546.1"/>
    </source>
</evidence>
<evidence type="ECO:0000313" key="9">
    <source>
        <dbReference type="EMBL" id="CAF3842854.1"/>
    </source>
</evidence>
<sequence length="154" mass="17881">MAAYDPDDLKILFSLFDANRDGNIAKEEIKELVSFIAGEKAKENDVAKVMQLIDINKDNVISIDEFEVLITKYFPMVPLGARSIFNTFDLNHDGFVDKNEFNQVIKDKAELLNERNIDFFKKILTRDDSDKISYQQFIDSSIQHYRSYIANRDD</sequence>
<dbReference type="EMBL" id="CAJNOU010000175">
    <property type="protein sequence ID" value="CAF0901546.1"/>
    <property type="molecule type" value="Genomic_DNA"/>
</dbReference>
<evidence type="ECO:0000256" key="2">
    <source>
        <dbReference type="ARBA" id="ARBA00022737"/>
    </source>
</evidence>
<evidence type="ECO:0000313" key="10">
    <source>
        <dbReference type="EMBL" id="CAF3915272.1"/>
    </source>
</evidence>
<reference evidence="7" key="1">
    <citation type="submission" date="2021-02" db="EMBL/GenBank/DDBJ databases">
        <authorList>
            <person name="Nowell W R."/>
        </authorList>
    </citation>
    <scope>NUCLEOTIDE SEQUENCE</scope>
</reference>
<feature type="domain" description="EF-hand" evidence="4">
    <location>
        <begin position="76"/>
        <end position="111"/>
    </location>
</feature>
<feature type="domain" description="EF-hand" evidence="4">
    <location>
        <begin position="41"/>
        <end position="75"/>
    </location>
</feature>
<dbReference type="SMART" id="SM00054">
    <property type="entry name" value="EFh"/>
    <property type="match status" value="3"/>
</dbReference>
<dbReference type="AlphaFoldDB" id="A0A815CJI5"/>
<dbReference type="InterPro" id="IPR039647">
    <property type="entry name" value="EF_hand_pair_protein_CML-like"/>
</dbReference>
<dbReference type="SUPFAM" id="SSF47473">
    <property type="entry name" value="EF-hand"/>
    <property type="match status" value="1"/>
</dbReference>
<dbReference type="Pfam" id="PF13499">
    <property type="entry name" value="EF-hand_7"/>
    <property type="match status" value="1"/>
</dbReference>
<evidence type="ECO:0000313" key="7">
    <source>
        <dbReference type="EMBL" id="CAF1281157.1"/>
    </source>
</evidence>
<evidence type="ECO:0000313" key="11">
    <source>
        <dbReference type="Proteomes" id="UP000663864"/>
    </source>
</evidence>
<dbReference type="InterPro" id="IPR018247">
    <property type="entry name" value="EF_Hand_1_Ca_BS"/>
</dbReference>
<dbReference type="GO" id="GO:0005509">
    <property type="term" value="F:calcium ion binding"/>
    <property type="evidence" value="ECO:0007669"/>
    <property type="project" value="InterPro"/>
</dbReference>
<dbReference type="EMBL" id="CAJNOO010000797">
    <property type="protein sequence ID" value="CAF1035920.1"/>
    <property type="molecule type" value="Genomic_DNA"/>
</dbReference>
<feature type="domain" description="EF-hand" evidence="4">
    <location>
        <begin position="4"/>
        <end position="39"/>
    </location>
</feature>
<accession>A0A815CJI5</accession>
<keyword evidence="2" id="KW-0677">Repeat</keyword>
<dbReference type="Proteomes" id="UP000663874">
    <property type="component" value="Unassembled WGS sequence"/>
</dbReference>
<dbReference type="EMBL" id="CAJOAX010003227">
    <property type="protein sequence ID" value="CAF3842854.1"/>
    <property type="molecule type" value="Genomic_DNA"/>
</dbReference>
<dbReference type="InterPro" id="IPR011992">
    <property type="entry name" value="EF-hand-dom_pair"/>
</dbReference>
<dbReference type="Pfam" id="PF13202">
    <property type="entry name" value="EF-hand_5"/>
    <property type="match status" value="1"/>
</dbReference>
<dbReference type="Gene3D" id="1.10.238.10">
    <property type="entry name" value="EF-hand"/>
    <property type="match status" value="1"/>
</dbReference>
<name>A0A815CJI5_9BILA</name>
<evidence type="ECO:0000256" key="3">
    <source>
        <dbReference type="ARBA" id="ARBA00022837"/>
    </source>
</evidence>
<protein>
    <recommendedName>
        <fullName evidence="4">EF-hand domain-containing protein</fullName>
    </recommendedName>
</protein>
<dbReference type="InterPro" id="IPR002048">
    <property type="entry name" value="EF_hand_dom"/>
</dbReference>
<dbReference type="EMBL" id="CAJNOT010002072">
    <property type="protein sequence ID" value="CAF1281157.1"/>
    <property type="molecule type" value="Genomic_DNA"/>
</dbReference>
<evidence type="ECO:0000259" key="4">
    <source>
        <dbReference type="PROSITE" id="PS50222"/>
    </source>
</evidence>
<dbReference type="Proteomes" id="UP000663889">
    <property type="component" value="Unassembled WGS sequence"/>
</dbReference>
<dbReference type="PROSITE" id="PS00018">
    <property type="entry name" value="EF_HAND_1"/>
    <property type="match status" value="2"/>
</dbReference>
<dbReference type="Proteomes" id="UP000663882">
    <property type="component" value="Unassembled WGS sequence"/>
</dbReference>
<dbReference type="Proteomes" id="UP000663836">
    <property type="component" value="Unassembled WGS sequence"/>
</dbReference>
<dbReference type="PANTHER" id="PTHR10891">
    <property type="entry name" value="EF-HAND CALCIUM-BINDING DOMAIN CONTAINING PROTEIN"/>
    <property type="match status" value="1"/>
</dbReference>
<dbReference type="PROSITE" id="PS50222">
    <property type="entry name" value="EF_HAND_2"/>
    <property type="match status" value="3"/>
</dbReference>
<proteinExistence type="predicted"/>
<evidence type="ECO:0000256" key="1">
    <source>
        <dbReference type="ARBA" id="ARBA00022723"/>
    </source>
</evidence>
<dbReference type="OrthoDB" id="26525at2759"/>
<dbReference type="EMBL" id="CAJOBD010001723">
    <property type="protein sequence ID" value="CAF3826747.1"/>
    <property type="molecule type" value="Genomic_DNA"/>
</dbReference>
<dbReference type="EMBL" id="CAJOBE010004080">
    <property type="protein sequence ID" value="CAF3915272.1"/>
    <property type="molecule type" value="Genomic_DNA"/>
</dbReference>